<dbReference type="Proteomes" id="UP000186922">
    <property type="component" value="Unassembled WGS sequence"/>
</dbReference>
<reference evidence="1 2" key="1">
    <citation type="journal article" date="2016" name="Nat. Commun.">
        <title>Extremotolerant tardigrade genome and improved radiotolerance of human cultured cells by tardigrade-unique protein.</title>
        <authorList>
            <person name="Hashimoto T."/>
            <person name="Horikawa D.D."/>
            <person name="Saito Y."/>
            <person name="Kuwahara H."/>
            <person name="Kozuka-Hata H."/>
            <person name="Shin-I T."/>
            <person name="Minakuchi Y."/>
            <person name="Ohishi K."/>
            <person name="Motoyama A."/>
            <person name="Aizu T."/>
            <person name="Enomoto A."/>
            <person name="Kondo K."/>
            <person name="Tanaka S."/>
            <person name="Hara Y."/>
            <person name="Koshikawa S."/>
            <person name="Sagara H."/>
            <person name="Miura T."/>
            <person name="Yokobori S."/>
            <person name="Miyagawa K."/>
            <person name="Suzuki Y."/>
            <person name="Kubo T."/>
            <person name="Oyama M."/>
            <person name="Kohara Y."/>
            <person name="Fujiyama A."/>
            <person name="Arakawa K."/>
            <person name="Katayama T."/>
            <person name="Toyoda A."/>
            <person name="Kunieda T."/>
        </authorList>
    </citation>
    <scope>NUCLEOTIDE SEQUENCE [LARGE SCALE GENOMIC DNA]</scope>
    <source>
        <strain evidence="1 2">YOKOZUNA-1</strain>
    </source>
</reference>
<dbReference type="AlphaFoldDB" id="A0A1D1W8I2"/>
<accession>A0A1D1W8I2</accession>
<name>A0A1D1W8I2_RAMVA</name>
<evidence type="ECO:0008006" key="3">
    <source>
        <dbReference type="Google" id="ProtNLM"/>
    </source>
</evidence>
<gene>
    <name evidence="1" type="primary">RvY_19180-1</name>
    <name evidence="1" type="synonym">RvY_19180.1</name>
    <name evidence="1" type="ORF">RvY_19180</name>
</gene>
<keyword evidence="2" id="KW-1185">Reference proteome</keyword>
<sequence>MLTLKKSQASYAVFANYFRECLIGVGVDVLSEDWVFNFVTDGERALYEAFRQAFPQHNHTLCVLHIRKEIERYFDGEKKTASEIAFVMNTIFGYIRTDELERRHVMGVMDSVSEVAFVRLWTEIKIFLRDVNFQRWFERTHQNFLEKLILPARESMGFYPTQIFRSRAQGAESVLRKTQRSTTGD</sequence>
<comment type="caution">
    <text evidence="1">The sequence shown here is derived from an EMBL/GenBank/DDBJ whole genome shotgun (WGS) entry which is preliminary data.</text>
</comment>
<proteinExistence type="predicted"/>
<evidence type="ECO:0000313" key="1">
    <source>
        <dbReference type="EMBL" id="GAV09680.1"/>
    </source>
</evidence>
<dbReference type="EMBL" id="BDGG01000025">
    <property type="protein sequence ID" value="GAV09680.1"/>
    <property type="molecule type" value="Genomic_DNA"/>
</dbReference>
<evidence type="ECO:0000313" key="2">
    <source>
        <dbReference type="Proteomes" id="UP000186922"/>
    </source>
</evidence>
<protein>
    <recommendedName>
        <fullName evidence="3">MULE transposase domain-containing protein</fullName>
    </recommendedName>
</protein>
<organism evidence="1 2">
    <name type="scientific">Ramazzottius varieornatus</name>
    <name type="common">Water bear</name>
    <name type="synonym">Tardigrade</name>
    <dbReference type="NCBI Taxonomy" id="947166"/>
    <lineage>
        <taxon>Eukaryota</taxon>
        <taxon>Metazoa</taxon>
        <taxon>Ecdysozoa</taxon>
        <taxon>Tardigrada</taxon>
        <taxon>Eutardigrada</taxon>
        <taxon>Parachela</taxon>
        <taxon>Hypsibioidea</taxon>
        <taxon>Ramazzottiidae</taxon>
        <taxon>Ramazzottius</taxon>
    </lineage>
</organism>
<dbReference type="OrthoDB" id="5989494at2759"/>